<dbReference type="SUPFAM" id="SSF51306">
    <property type="entry name" value="LexA/Signal peptidase"/>
    <property type="match status" value="1"/>
</dbReference>
<dbReference type="InterPro" id="IPR001733">
    <property type="entry name" value="Peptidase_S26B"/>
</dbReference>
<keyword evidence="8" id="KW-0378">Hydrolase</keyword>
<evidence type="ECO:0000259" key="7">
    <source>
        <dbReference type="Pfam" id="PF10502"/>
    </source>
</evidence>
<organism evidence="8 9">
    <name type="scientific">Leucobacter viscericola</name>
    <dbReference type="NCBI Taxonomy" id="2714935"/>
    <lineage>
        <taxon>Bacteria</taxon>
        <taxon>Bacillati</taxon>
        <taxon>Actinomycetota</taxon>
        <taxon>Actinomycetes</taxon>
        <taxon>Micrococcales</taxon>
        <taxon>Microbacteriaceae</taxon>
        <taxon>Leucobacter</taxon>
    </lineage>
</organism>
<gene>
    <name evidence="8" type="ORF">G7068_07795</name>
</gene>
<dbReference type="GO" id="GO:0004252">
    <property type="term" value="F:serine-type endopeptidase activity"/>
    <property type="evidence" value="ECO:0007669"/>
    <property type="project" value="UniProtKB-UniRule"/>
</dbReference>
<dbReference type="AlphaFoldDB" id="A0A6G7XJV1"/>
<evidence type="ECO:0000313" key="8">
    <source>
        <dbReference type="EMBL" id="QIK64766.1"/>
    </source>
</evidence>
<dbReference type="NCBIfam" id="TIGR02228">
    <property type="entry name" value="sigpep_I_arch"/>
    <property type="match status" value="1"/>
</dbReference>
<sequence length="174" mass="18951">MLRGVLRGISAVVLSITVVLAFAAVIIPTVTGSQTYTVLTHSMEPAFPPGTYLVVRPTPEADLKIGDVITYQLKSGRPEVVTHRIVEISATGDGERRFTTKGDNNAAADPEQVRPVQIRGALWYAIPYLGWVTGLRGEGASSIWIPVVAGIVFLYALYMVVAWIVERRKNKQSS</sequence>
<dbReference type="GO" id="GO:0016020">
    <property type="term" value="C:membrane"/>
    <property type="evidence" value="ECO:0007669"/>
    <property type="project" value="UniProtKB-SubCell"/>
</dbReference>
<dbReference type="Pfam" id="PF10502">
    <property type="entry name" value="Peptidase_S26"/>
    <property type="match status" value="1"/>
</dbReference>
<dbReference type="KEGG" id="lvi:G7068_07795"/>
<name>A0A6G7XJV1_9MICO</name>
<proteinExistence type="predicted"/>
<dbReference type="PANTHER" id="PTHR10806:SF6">
    <property type="entry name" value="SIGNAL PEPTIDASE COMPLEX CATALYTIC SUBUNIT SEC11"/>
    <property type="match status" value="1"/>
</dbReference>
<feature type="transmembrane region" description="Helical" evidence="6">
    <location>
        <begin position="12"/>
        <end position="30"/>
    </location>
</feature>
<accession>A0A6G7XJV1</accession>
<dbReference type="EMBL" id="CP049863">
    <property type="protein sequence ID" value="QIK64766.1"/>
    <property type="molecule type" value="Genomic_DNA"/>
</dbReference>
<dbReference type="EC" id="3.4.21.89" evidence="5"/>
<dbReference type="InterPro" id="IPR019533">
    <property type="entry name" value="Peptidase_S26"/>
</dbReference>
<dbReference type="InterPro" id="IPR036286">
    <property type="entry name" value="LexA/Signal_pep-like_sf"/>
</dbReference>
<evidence type="ECO:0000256" key="1">
    <source>
        <dbReference type="ARBA" id="ARBA00004370"/>
    </source>
</evidence>
<dbReference type="GO" id="GO:0009003">
    <property type="term" value="F:signal peptidase activity"/>
    <property type="evidence" value="ECO:0007669"/>
    <property type="project" value="UniProtKB-EC"/>
</dbReference>
<evidence type="ECO:0000313" key="9">
    <source>
        <dbReference type="Proteomes" id="UP000502677"/>
    </source>
</evidence>
<keyword evidence="4 6" id="KW-0472">Membrane</keyword>
<keyword evidence="2 6" id="KW-0812">Transmembrane</keyword>
<dbReference type="GO" id="GO:0006465">
    <property type="term" value="P:signal peptide processing"/>
    <property type="evidence" value="ECO:0007669"/>
    <property type="project" value="UniProtKB-UniRule"/>
</dbReference>
<keyword evidence="9" id="KW-1185">Reference proteome</keyword>
<dbReference type="PRINTS" id="PR00728">
    <property type="entry name" value="SIGNALPTASE"/>
</dbReference>
<evidence type="ECO:0000256" key="4">
    <source>
        <dbReference type="ARBA" id="ARBA00023136"/>
    </source>
</evidence>
<feature type="domain" description="Peptidase S26" evidence="7">
    <location>
        <begin position="17"/>
        <end position="84"/>
    </location>
</feature>
<protein>
    <recommendedName>
        <fullName evidence="5">Signal peptidase I</fullName>
        <ecNumber evidence="5">3.4.21.89</ecNumber>
    </recommendedName>
</protein>
<feature type="transmembrane region" description="Helical" evidence="6">
    <location>
        <begin position="143"/>
        <end position="165"/>
    </location>
</feature>
<dbReference type="Proteomes" id="UP000502677">
    <property type="component" value="Chromosome"/>
</dbReference>
<evidence type="ECO:0000256" key="6">
    <source>
        <dbReference type="SAM" id="Phobius"/>
    </source>
</evidence>
<keyword evidence="3 6" id="KW-1133">Transmembrane helix</keyword>
<reference evidence="8 9" key="1">
    <citation type="submission" date="2020-03" db="EMBL/GenBank/DDBJ databases">
        <title>Leucobacter sp. nov., isolated from beetles.</title>
        <authorList>
            <person name="Hyun D.-W."/>
            <person name="Bae J.-W."/>
        </authorList>
    </citation>
    <scope>NUCLEOTIDE SEQUENCE [LARGE SCALE GENOMIC DNA]</scope>
    <source>
        <strain evidence="8 9">HDW9C</strain>
    </source>
</reference>
<evidence type="ECO:0000256" key="5">
    <source>
        <dbReference type="NCBIfam" id="TIGR02228"/>
    </source>
</evidence>
<dbReference type="CDD" id="cd06530">
    <property type="entry name" value="S26_SPase_I"/>
    <property type="match status" value="1"/>
</dbReference>
<comment type="subcellular location">
    <subcellularLocation>
        <location evidence="1">Membrane</location>
    </subcellularLocation>
</comment>
<evidence type="ECO:0000256" key="2">
    <source>
        <dbReference type="ARBA" id="ARBA00022692"/>
    </source>
</evidence>
<evidence type="ECO:0000256" key="3">
    <source>
        <dbReference type="ARBA" id="ARBA00022989"/>
    </source>
</evidence>
<dbReference type="PANTHER" id="PTHR10806">
    <property type="entry name" value="SIGNAL PEPTIDASE COMPLEX CATALYTIC SUBUNIT SEC11"/>
    <property type="match status" value="1"/>
</dbReference>